<keyword evidence="2" id="KW-1185">Reference proteome</keyword>
<sequence>MQIDRVEDRAPEIVLALGERGVADPDRKRPLITGQMPEDLLVQPALTADPYMICRSSPFSQTSAMNEKKSFAS</sequence>
<organism evidence="1 2">
    <name type="scientific">Candidatus Protofrankia californiensis</name>
    <dbReference type="NCBI Taxonomy" id="1839754"/>
    <lineage>
        <taxon>Bacteria</taxon>
        <taxon>Bacillati</taxon>
        <taxon>Actinomycetota</taxon>
        <taxon>Actinomycetes</taxon>
        <taxon>Frankiales</taxon>
        <taxon>Frankiaceae</taxon>
        <taxon>Protofrankia</taxon>
    </lineage>
</organism>
<evidence type="ECO:0000313" key="1">
    <source>
        <dbReference type="EMBL" id="SBW17462.1"/>
    </source>
</evidence>
<accession>A0A1C3NTA2</accession>
<protein>
    <submittedName>
        <fullName evidence="1">Uncharacterized protein</fullName>
    </submittedName>
</protein>
<dbReference type="EMBL" id="FLUV01000093">
    <property type="protein sequence ID" value="SBW17462.1"/>
    <property type="molecule type" value="Genomic_DNA"/>
</dbReference>
<gene>
    <name evidence="1" type="ORF">FDG2_0228</name>
</gene>
<name>A0A1C3NTA2_9ACTN</name>
<dbReference type="Proteomes" id="UP000199013">
    <property type="component" value="Unassembled WGS sequence"/>
</dbReference>
<dbReference type="AlphaFoldDB" id="A0A1C3NTA2"/>
<evidence type="ECO:0000313" key="2">
    <source>
        <dbReference type="Proteomes" id="UP000199013"/>
    </source>
</evidence>
<proteinExistence type="predicted"/>
<reference evidence="2" key="1">
    <citation type="submission" date="2016-02" db="EMBL/GenBank/DDBJ databases">
        <authorList>
            <person name="Wibberg D."/>
        </authorList>
    </citation>
    <scope>NUCLEOTIDE SEQUENCE [LARGE SCALE GENOMIC DNA]</scope>
</reference>